<evidence type="ECO:0000313" key="2">
    <source>
        <dbReference type="Proteomes" id="UP000613743"/>
    </source>
</evidence>
<dbReference type="Proteomes" id="UP000613743">
    <property type="component" value="Unassembled WGS sequence"/>
</dbReference>
<evidence type="ECO:0008006" key="3">
    <source>
        <dbReference type="Google" id="ProtNLM"/>
    </source>
</evidence>
<name>A0A917NAQ4_9GAMM</name>
<gene>
    <name evidence="1" type="ORF">GCM10009332_21700</name>
</gene>
<organism evidence="1 2">
    <name type="scientific">Shewanella gelidii</name>
    <dbReference type="NCBI Taxonomy" id="1642821"/>
    <lineage>
        <taxon>Bacteria</taxon>
        <taxon>Pseudomonadati</taxon>
        <taxon>Pseudomonadota</taxon>
        <taxon>Gammaproteobacteria</taxon>
        <taxon>Alteromonadales</taxon>
        <taxon>Shewanellaceae</taxon>
        <taxon>Shewanella</taxon>
    </lineage>
</organism>
<sequence>MYKFILPLFILFLTACGGSNPEQSGQLSPEQVTLGFFTAIYVDRDVQKAKPFVDNHLRELLDHYHIAGSVQRHMLNLSMTQVEMEIEEISIDFFRKFTDDVTVVVKMKGLKGGQNWLDDRTIRLIKDKKQKKWVIVEIVPEKFKVNG</sequence>
<evidence type="ECO:0000313" key="1">
    <source>
        <dbReference type="EMBL" id="GGI84128.1"/>
    </source>
</evidence>
<reference evidence="1" key="1">
    <citation type="journal article" date="2014" name="Int. J. Syst. Evol. Microbiol.">
        <title>Complete genome sequence of Corynebacterium casei LMG S-19264T (=DSM 44701T), isolated from a smear-ripened cheese.</title>
        <authorList>
            <consortium name="US DOE Joint Genome Institute (JGI-PGF)"/>
            <person name="Walter F."/>
            <person name="Albersmeier A."/>
            <person name="Kalinowski J."/>
            <person name="Ruckert C."/>
        </authorList>
    </citation>
    <scope>NUCLEOTIDE SEQUENCE</scope>
    <source>
        <strain evidence="1">JCM 30804</strain>
    </source>
</reference>
<dbReference type="AlphaFoldDB" id="A0A917NAQ4"/>
<comment type="caution">
    <text evidence="1">The sequence shown here is derived from an EMBL/GenBank/DDBJ whole genome shotgun (WGS) entry which is preliminary data.</text>
</comment>
<reference evidence="1" key="2">
    <citation type="submission" date="2020-09" db="EMBL/GenBank/DDBJ databases">
        <authorList>
            <person name="Sun Q."/>
            <person name="Ohkuma M."/>
        </authorList>
    </citation>
    <scope>NUCLEOTIDE SEQUENCE</scope>
    <source>
        <strain evidence="1">JCM 30804</strain>
    </source>
</reference>
<keyword evidence="2" id="KW-1185">Reference proteome</keyword>
<proteinExistence type="predicted"/>
<dbReference type="PROSITE" id="PS51257">
    <property type="entry name" value="PROKAR_LIPOPROTEIN"/>
    <property type="match status" value="1"/>
</dbReference>
<protein>
    <recommendedName>
        <fullName evidence="3">Lipoprotein</fullName>
    </recommendedName>
</protein>
<dbReference type="RefSeq" id="WP_188920781.1">
    <property type="nucleotide sequence ID" value="NZ_BMPZ01000005.1"/>
</dbReference>
<dbReference type="EMBL" id="BMPZ01000005">
    <property type="protein sequence ID" value="GGI84128.1"/>
    <property type="molecule type" value="Genomic_DNA"/>
</dbReference>
<accession>A0A917NAQ4</accession>